<evidence type="ECO:0000256" key="1">
    <source>
        <dbReference type="SAM" id="SignalP"/>
    </source>
</evidence>
<evidence type="ECO:0000313" key="3">
    <source>
        <dbReference type="Proteomes" id="UP000189462"/>
    </source>
</evidence>
<dbReference type="AlphaFoldDB" id="A0A1V3NL36"/>
<dbReference type="EMBL" id="MVBK01000035">
    <property type="protein sequence ID" value="OOG25663.1"/>
    <property type="molecule type" value="Genomic_DNA"/>
</dbReference>
<dbReference type="Proteomes" id="UP000189462">
    <property type="component" value="Unassembled WGS sequence"/>
</dbReference>
<feature type="signal peptide" evidence="1">
    <location>
        <begin position="1"/>
        <end position="25"/>
    </location>
</feature>
<dbReference type="RefSeq" id="WP_077278241.1">
    <property type="nucleotide sequence ID" value="NZ_MVBK01000035.1"/>
</dbReference>
<dbReference type="OrthoDB" id="9857696at2"/>
<keyword evidence="3" id="KW-1185">Reference proteome</keyword>
<organism evidence="2 3">
    <name type="scientific">Thioalkalivibrio denitrificans</name>
    <dbReference type="NCBI Taxonomy" id="108003"/>
    <lineage>
        <taxon>Bacteria</taxon>
        <taxon>Pseudomonadati</taxon>
        <taxon>Pseudomonadota</taxon>
        <taxon>Gammaproteobacteria</taxon>
        <taxon>Chromatiales</taxon>
        <taxon>Ectothiorhodospiraceae</taxon>
        <taxon>Thioalkalivibrio</taxon>
    </lineage>
</organism>
<gene>
    <name evidence="2" type="ORF">B1C78_06030</name>
</gene>
<reference evidence="2 3" key="1">
    <citation type="submission" date="2017-02" db="EMBL/GenBank/DDBJ databases">
        <title>Genomic diversity within the haloalkaliphilic genus Thioalkalivibrio.</title>
        <authorList>
            <person name="Ahn A.-C."/>
            <person name="Meier-Kolthoff J."/>
            <person name="Overmars L."/>
            <person name="Richter M."/>
            <person name="Woyke T."/>
            <person name="Sorokin D.Y."/>
            <person name="Muyzer G."/>
        </authorList>
    </citation>
    <scope>NUCLEOTIDE SEQUENCE [LARGE SCALE GENOMIC DNA]</scope>
    <source>
        <strain evidence="2 3">ALJD</strain>
    </source>
</reference>
<dbReference type="STRING" id="108003.B1C78_06030"/>
<evidence type="ECO:0000313" key="2">
    <source>
        <dbReference type="EMBL" id="OOG25663.1"/>
    </source>
</evidence>
<proteinExistence type="predicted"/>
<keyword evidence="1" id="KW-0732">Signal</keyword>
<protein>
    <submittedName>
        <fullName evidence="2">Uncharacterized protein</fullName>
    </submittedName>
</protein>
<feature type="chain" id="PRO_5011985242" evidence="1">
    <location>
        <begin position="26"/>
        <end position="114"/>
    </location>
</feature>
<comment type="caution">
    <text evidence="2">The sequence shown here is derived from an EMBL/GenBank/DDBJ whole genome shotgun (WGS) entry which is preliminary data.</text>
</comment>
<sequence length="114" mass="12715">MRKSIIRLGAGVLGAALLLPGMAMAGHYGYGGPSSVTTITYHTTHVRGGPPAWAPAHGYRHKHSPRHHSRHYRGYRKPVVVHQPPVYHRAPRTVYHAPPSRSTLDFTVRYSTQF</sequence>
<name>A0A1V3NL36_9GAMM</name>
<accession>A0A1V3NL36</accession>